<sequence length="161" mass="17210">MTGRAHTVRTVTIGDAAVAPMMAELTAEYTRRYGAEAAAREMAGYPDSDFAAPHGAVLLLEHAGLPVAGGAFRRKDAHTAELKRIWTAAAHRRRGHGRRIVAALETAAAARGYRHVYLSTGPAQPEAVALYRRLGYALLDGEGTAPDGGRHYYAFAKTLPA</sequence>
<dbReference type="InterPro" id="IPR016181">
    <property type="entry name" value="Acyl_CoA_acyltransferase"/>
</dbReference>
<dbReference type="EC" id="2.3.1.-" evidence="4"/>
<proteinExistence type="predicted"/>
<dbReference type="PROSITE" id="PS51186">
    <property type="entry name" value="GNAT"/>
    <property type="match status" value="1"/>
</dbReference>
<evidence type="ECO:0000256" key="1">
    <source>
        <dbReference type="ARBA" id="ARBA00022679"/>
    </source>
</evidence>
<dbReference type="PANTHER" id="PTHR43877:SF2">
    <property type="entry name" value="AMINOALKYLPHOSPHONATE N-ACETYLTRANSFERASE-RELATED"/>
    <property type="match status" value="1"/>
</dbReference>
<keyword evidence="5" id="KW-1185">Reference proteome</keyword>
<evidence type="ECO:0000259" key="3">
    <source>
        <dbReference type="PROSITE" id="PS51186"/>
    </source>
</evidence>
<dbReference type="Pfam" id="PF00583">
    <property type="entry name" value="Acetyltransf_1"/>
    <property type="match status" value="1"/>
</dbReference>
<feature type="domain" description="N-acetyltransferase" evidence="3">
    <location>
        <begin position="6"/>
        <end position="160"/>
    </location>
</feature>
<evidence type="ECO:0000313" key="4">
    <source>
        <dbReference type="EMBL" id="MFC7331053.1"/>
    </source>
</evidence>
<keyword evidence="2 4" id="KW-0012">Acyltransferase</keyword>
<accession>A0ABW2KMG7</accession>
<dbReference type="RefSeq" id="WP_379873691.1">
    <property type="nucleotide sequence ID" value="NZ_JBHTBH010000015.1"/>
</dbReference>
<dbReference type="GO" id="GO:0016746">
    <property type="term" value="F:acyltransferase activity"/>
    <property type="evidence" value="ECO:0007669"/>
    <property type="project" value="UniProtKB-KW"/>
</dbReference>
<dbReference type="Gene3D" id="3.40.630.30">
    <property type="match status" value="1"/>
</dbReference>
<dbReference type="PANTHER" id="PTHR43877">
    <property type="entry name" value="AMINOALKYLPHOSPHONATE N-ACETYLTRANSFERASE-RELATED-RELATED"/>
    <property type="match status" value="1"/>
</dbReference>
<keyword evidence="1 4" id="KW-0808">Transferase</keyword>
<protein>
    <submittedName>
        <fullName evidence="4">GNAT family N-acetyltransferase</fullName>
        <ecNumber evidence="4">2.3.1.-</ecNumber>
    </submittedName>
</protein>
<dbReference type="InterPro" id="IPR050832">
    <property type="entry name" value="Bact_Acetyltransf"/>
</dbReference>
<gene>
    <name evidence="4" type="ORF">ACFQRF_25270</name>
</gene>
<dbReference type="SUPFAM" id="SSF55729">
    <property type="entry name" value="Acyl-CoA N-acyltransferases (Nat)"/>
    <property type="match status" value="1"/>
</dbReference>
<evidence type="ECO:0000256" key="2">
    <source>
        <dbReference type="ARBA" id="ARBA00023315"/>
    </source>
</evidence>
<name>A0ABW2KMG7_9ACTN</name>
<dbReference type="EMBL" id="JBHTBH010000015">
    <property type="protein sequence ID" value="MFC7331053.1"/>
    <property type="molecule type" value="Genomic_DNA"/>
</dbReference>
<comment type="caution">
    <text evidence="4">The sequence shown here is derived from an EMBL/GenBank/DDBJ whole genome shotgun (WGS) entry which is preliminary data.</text>
</comment>
<dbReference type="InterPro" id="IPR000182">
    <property type="entry name" value="GNAT_dom"/>
</dbReference>
<dbReference type="Proteomes" id="UP001596540">
    <property type="component" value="Unassembled WGS sequence"/>
</dbReference>
<reference evidence="5" key="1">
    <citation type="journal article" date="2019" name="Int. J. Syst. Evol. Microbiol.">
        <title>The Global Catalogue of Microorganisms (GCM) 10K type strain sequencing project: providing services to taxonomists for standard genome sequencing and annotation.</title>
        <authorList>
            <consortium name="The Broad Institute Genomics Platform"/>
            <consortium name="The Broad Institute Genome Sequencing Center for Infectious Disease"/>
            <person name="Wu L."/>
            <person name="Ma J."/>
        </authorList>
    </citation>
    <scope>NUCLEOTIDE SEQUENCE [LARGE SCALE GENOMIC DNA]</scope>
    <source>
        <strain evidence="5">CGMCC 4.7382</strain>
    </source>
</reference>
<organism evidence="4 5">
    <name type="scientific">Marinactinospora rubrisoli</name>
    <dbReference type="NCBI Taxonomy" id="2715399"/>
    <lineage>
        <taxon>Bacteria</taxon>
        <taxon>Bacillati</taxon>
        <taxon>Actinomycetota</taxon>
        <taxon>Actinomycetes</taxon>
        <taxon>Streptosporangiales</taxon>
        <taxon>Nocardiopsidaceae</taxon>
        <taxon>Marinactinospora</taxon>
    </lineage>
</organism>
<evidence type="ECO:0000313" key="5">
    <source>
        <dbReference type="Proteomes" id="UP001596540"/>
    </source>
</evidence>